<dbReference type="Pfam" id="PF20151">
    <property type="entry name" value="DUF6533"/>
    <property type="match status" value="1"/>
</dbReference>
<evidence type="ECO:0000259" key="2">
    <source>
        <dbReference type="Pfam" id="PF20151"/>
    </source>
</evidence>
<sequence>MSSPDGTVGGLPIATYYQIRNTYDIQFAAMALTVYDIILTFEREVKLVWRGSWNLASLLYLATRYYTLVESVLNIVTVLDPSLSPGECTSFNLYADIWSIPIIVTLIEAILVLRVCALYGNTWRIKVTLWSLLAGSFITTATLSGVVSPALMPIASPVPSVVGCFFFNDDLAERLLSMIWIPSLVVEVILFGLTALRTFQHVRAQVRTPVLTVILKDGCLYFFTIFALMLLNAVFYGVPNQTGAYEAAFLEPELCISSVLCSRLFLNLRQVLYRHKTEDRTELHTDGSMISPEEYEFGDVLITADGNTRVGGILGVEPA</sequence>
<feature type="transmembrane region" description="Helical" evidence="1">
    <location>
        <begin position="97"/>
        <end position="117"/>
    </location>
</feature>
<keyword evidence="1" id="KW-0472">Membrane</keyword>
<dbReference type="InParanoid" id="A0A165IJ41"/>
<feature type="transmembrane region" description="Helical" evidence="1">
    <location>
        <begin position="129"/>
        <end position="155"/>
    </location>
</feature>
<dbReference type="OrthoDB" id="3242376at2759"/>
<dbReference type="EMBL" id="KV423929">
    <property type="protein sequence ID" value="KZT60637.1"/>
    <property type="molecule type" value="Genomic_DNA"/>
</dbReference>
<feature type="domain" description="DUF6533" evidence="2">
    <location>
        <begin position="26"/>
        <end position="69"/>
    </location>
</feature>
<keyword evidence="1" id="KW-1133">Transmembrane helix</keyword>
<dbReference type="InterPro" id="IPR045340">
    <property type="entry name" value="DUF6533"/>
</dbReference>
<evidence type="ECO:0000313" key="3">
    <source>
        <dbReference type="EMBL" id="KZT60637.1"/>
    </source>
</evidence>
<keyword evidence="4" id="KW-1185">Reference proteome</keyword>
<proteinExistence type="predicted"/>
<keyword evidence="1" id="KW-0812">Transmembrane</keyword>
<accession>A0A165IJ41</accession>
<name>A0A165IJ41_9BASI</name>
<feature type="transmembrane region" description="Helical" evidence="1">
    <location>
        <begin position="175"/>
        <end position="199"/>
    </location>
</feature>
<dbReference type="STRING" id="1353952.A0A165IJ41"/>
<protein>
    <recommendedName>
        <fullName evidence="2">DUF6533 domain-containing protein</fullName>
    </recommendedName>
</protein>
<gene>
    <name evidence="3" type="ORF">CALCODRAFT_95397</name>
</gene>
<organism evidence="3 4">
    <name type="scientific">Calocera cornea HHB12733</name>
    <dbReference type="NCBI Taxonomy" id="1353952"/>
    <lineage>
        <taxon>Eukaryota</taxon>
        <taxon>Fungi</taxon>
        <taxon>Dikarya</taxon>
        <taxon>Basidiomycota</taxon>
        <taxon>Agaricomycotina</taxon>
        <taxon>Dacrymycetes</taxon>
        <taxon>Dacrymycetales</taxon>
        <taxon>Dacrymycetaceae</taxon>
        <taxon>Calocera</taxon>
    </lineage>
</organism>
<dbReference type="Proteomes" id="UP000076842">
    <property type="component" value="Unassembled WGS sequence"/>
</dbReference>
<evidence type="ECO:0000256" key="1">
    <source>
        <dbReference type="SAM" id="Phobius"/>
    </source>
</evidence>
<evidence type="ECO:0000313" key="4">
    <source>
        <dbReference type="Proteomes" id="UP000076842"/>
    </source>
</evidence>
<reference evidence="3 4" key="1">
    <citation type="journal article" date="2016" name="Mol. Biol. Evol.">
        <title>Comparative Genomics of Early-Diverging Mushroom-Forming Fungi Provides Insights into the Origins of Lignocellulose Decay Capabilities.</title>
        <authorList>
            <person name="Nagy L.G."/>
            <person name="Riley R."/>
            <person name="Tritt A."/>
            <person name="Adam C."/>
            <person name="Daum C."/>
            <person name="Floudas D."/>
            <person name="Sun H."/>
            <person name="Yadav J.S."/>
            <person name="Pangilinan J."/>
            <person name="Larsson K.H."/>
            <person name="Matsuura K."/>
            <person name="Barry K."/>
            <person name="Labutti K."/>
            <person name="Kuo R."/>
            <person name="Ohm R.A."/>
            <person name="Bhattacharya S.S."/>
            <person name="Shirouzu T."/>
            <person name="Yoshinaga Y."/>
            <person name="Martin F.M."/>
            <person name="Grigoriev I.V."/>
            <person name="Hibbett D.S."/>
        </authorList>
    </citation>
    <scope>NUCLEOTIDE SEQUENCE [LARGE SCALE GENOMIC DNA]</scope>
    <source>
        <strain evidence="3 4">HHB12733</strain>
    </source>
</reference>
<dbReference type="AlphaFoldDB" id="A0A165IJ41"/>
<feature type="transmembrane region" description="Helical" evidence="1">
    <location>
        <begin position="220"/>
        <end position="238"/>
    </location>
</feature>